<dbReference type="UniPathway" id="UPA00904">
    <property type="reaction ID" value="UER00878"/>
</dbReference>
<keyword evidence="8 11" id="KW-0408">Iron</keyword>
<sequence length="179" mass="20962">MVQAYFFDNKNEIDAREPHCSGELVGLDQLSRLGVFYRFIHDDDEVDALAKERNYKNRDVVNISRASFQNDEQAMLKKLEVFYEEHIHEDEEIRYCLDGEGYFDLKDPICDRWIRVKVCKGDLLVVPAGIYHRFMLTTQNYIKAMRLFQDEPKWLAINKPDADANAARKQYLASISSNT</sequence>
<feature type="binding site" evidence="11">
    <location>
        <position position="92"/>
    </location>
    <ligand>
        <name>Ni(2+)</name>
        <dbReference type="ChEBI" id="CHEBI:49786"/>
        <note>for nickel-dependent acireductone dioxygenase activity</note>
    </ligand>
</feature>
<protein>
    <recommendedName>
        <fullName evidence="11">Acireductone dioxygenase</fullName>
    </recommendedName>
    <alternativeName>
        <fullName evidence="11">Acireductone dioxygenase (Fe(2+)-requiring)</fullName>
        <shortName evidence="11">ARD'</shortName>
        <shortName evidence="11">Fe-ARD</shortName>
        <ecNumber evidence="11">1.13.11.54</ecNumber>
    </alternativeName>
    <alternativeName>
        <fullName evidence="11">Acireductone dioxygenase (Ni(2+)-requiring)</fullName>
        <shortName evidence="11">ARD</shortName>
        <shortName evidence="11">Ni-ARD</shortName>
        <ecNumber evidence="11">1.13.11.53</ecNumber>
    </alternativeName>
</protein>
<dbReference type="Gene3D" id="2.60.120.10">
    <property type="entry name" value="Jelly Rolls"/>
    <property type="match status" value="1"/>
</dbReference>
<keyword evidence="10 11" id="KW-0539">Nucleus</keyword>
<evidence type="ECO:0000256" key="9">
    <source>
        <dbReference type="ARBA" id="ARBA00023167"/>
    </source>
</evidence>
<evidence type="ECO:0000256" key="6">
    <source>
        <dbReference type="ARBA" id="ARBA00022964"/>
    </source>
</evidence>
<evidence type="ECO:0000256" key="10">
    <source>
        <dbReference type="ARBA" id="ARBA00023242"/>
    </source>
</evidence>
<feature type="binding site" evidence="11">
    <location>
        <position position="132"/>
    </location>
    <ligand>
        <name>Fe(2+)</name>
        <dbReference type="ChEBI" id="CHEBI:29033"/>
        <note>for iron-dependent acireductone dioxygenase activity</note>
    </ligand>
</feature>
<comment type="function">
    <text evidence="11">Catalyzes 2 different reactions between oxygen and the acireductone 1,2-dihydroxy-3-keto-5-methylthiopentene (DHK-MTPene) depending upon the metal bound in the active site. Fe-containing acireductone dioxygenase (Fe-ARD) produces formate and 2-keto-4-methylthiobutyrate (KMTB), the alpha-ketoacid precursor of methionine in the methionine recycle pathway. Ni-containing acireductone dioxygenase (Ni-ARD) produces methylthiopropionate, carbon monoxide and formate, and does not lie on the methionine recycle pathway.</text>
</comment>
<comment type="pathway">
    <text evidence="11">Amino-acid biosynthesis; L-methionine biosynthesis via salvage pathway; L-methionine from S-methyl-5-thio-alpha-D-ribose 1-phosphate: step 5/6.</text>
</comment>
<evidence type="ECO:0000313" key="13">
    <source>
        <dbReference type="Proteomes" id="UP000509704"/>
    </source>
</evidence>
<keyword evidence="9 11" id="KW-0486">Methionine biosynthesis</keyword>
<proteinExistence type="inferred from homology"/>
<reference evidence="12 13" key="1">
    <citation type="submission" date="2020-07" db="EMBL/GenBank/DDBJ databases">
        <title>The yeast mating-type switching endonuclease HO is a domesticated member of an unorthodox homing genetic element family.</title>
        <authorList>
            <person name="Coughlan A.Y."/>
            <person name="Lombardi L."/>
            <person name="Braun-Galleani S."/>
            <person name="Martos A.R."/>
            <person name="Galeote V."/>
            <person name="Bigey F."/>
            <person name="Dequin S."/>
            <person name="Byrne K.P."/>
            <person name="Wolfe K.H."/>
        </authorList>
    </citation>
    <scope>NUCLEOTIDE SEQUENCE [LARGE SCALE GENOMIC DNA]</scope>
    <source>
        <strain evidence="12 13">NRRL Y-6702</strain>
    </source>
</reference>
<dbReference type="FunFam" id="2.60.120.10:FF:000099">
    <property type="entry name" value="1,2-dihydroxy-3-keto-5-methylthiopentene dioxygenase"/>
    <property type="match status" value="1"/>
</dbReference>
<comment type="subcellular location">
    <subcellularLocation>
        <location evidence="11">Cytoplasm</location>
    </subcellularLocation>
    <subcellularLocation>
        <location evidence="11">Nucleus</location>
    </subcellularLocation>
</comment>
<dbReference type="Proteomes" id="UP000509704">
    <property type="component" value="Chromosome 8"/>
</dbReference>
<dbReference type="SUPFAM" id="SSF51182">
    <property type="entry name" value="RmlC-like cupins"/>
    <property type="match status" value="1"/>
</dbReference>
<keyword evidence="13" id="KW-1185">Reference proteome</keyword>
<evidence type="ECO:0000256" key="11">
    <source>
        <dbReference type="HAMAP-Rule" id="MF_03154"/>
    </source>
</evidence>
<dbReference type="InterPro" id="IPR014710">
    <property type="entry name" value="RmlC-like_jellyroll"/>
</dbReference>
<keyword evidence="2 11" id="KW-0963">Cytoplasm</keyword>
<keyword evidence="6 11" id="KW-0223">Dioxygenase</keyword>
<organism evidence="12 13">
    <name type="scientific">Zygotorulaspora mrakii</name>
    <name type="common">Zygosaccharomyces mrakii</name>
    <dbReference type="NCBI Taxonomy" id="42260"/>
    <lineage>
        <taxon>Eukaryota</taxon>
        <taxon>Fungi</taxon>
        <taxon>Dikarya</taxon>
        <taxon>Ascomycota</taxon>
        <taxon>Saccharomycotina</taxon>
        <taxon>Saccharomycetes</taxon>
        <taxon>Saccharomycetales</taxon>
        <taxon>Saccharomycetaceae</taxon>
        <taxon>Zygotorulaspora</taxon>
    </lineage>
</organism>
<feature type="binding site" evidence="11">
    <location>
        <position position="86"/>
    </location>
    <ligand>
        <name>Fe(2+)</name>
        <dbReference type="ChEBI" id="CHEBI:29033"/>
        <note>for iron-dependent acireductone dioxygenase activity</note>
    </ligand>
</feature>
<comment type="cofactor">
    <cofactor evidence="11">
        <name>Fe(2+)</name>
        <dbReference type="ChEBI" id="CHEBI:29033"/>
    </cofactor>
    <cofactor evidence="11">
        <name>Ni(2+)</name>
        <dbReference type="ChEBI" id="CHEBI:49786"/>
    </cofactor>
    <text evidence="11">Binds either 1 Fe or Ni cation per monomer. Iron-binding promotes an acireductone dioxygenase reaction producing 2-keto-4-methylthiobutyrate, while nickel-binding promotes an acireductone dioxygenase reaction producing 3-(methylsulfanyl)propanoate.</text>
</comment>
<dbReference type="OrthoDB" id="1867259at2759"/>
<dbReference type="PANTHER" id="PTHR23418:SF0">
    <property type="entry name" value="ACIREDUCTONE DIOXYGENASE"/>
    <property type="match status" value="1"/>
</dbReference>
<keyword evidence="3 11" id="KW-0533">Nickel</keyword>
<dbReference type="PANTHER" id="PTHR23418">
    <property type="entry name" value="ACIREDUCTONE DIOXYGENASE"/>
    <property type="match status" value="1"/>
</dbReference>
<comment type="catalytic activity">
    <reaction evidence="11">
        <text>1,2-dihydroxy-5-(methylsulfanyl)pent-1-en-3-one + O2 = 3-(methylsulfanyl)propanoate + CO + formate + 2 H(+)</text>
        <dbReference type="Rhea" id="RHEA:14161"/>
        <dbReference type="ChEBI" id="CHEBI:15378"/>
        <dbReference type="ChEBI" id="CHEBI:15379"/>
        <dbReference type="ChEBI" id="CHEBI:15740"/>
        <dbReference type="ChEBI" id="CHEBI:17245"/>
        <dbReference type="ChEBI" id="CHEBI:49016"/>
        <dbReference type="ChEBI" id="CHEBI:49252"/>
        <dbReference type="EC" id="1.13.11.53"/>
    </reaction>
</comment>
<evidence type="ECO:0000256" key="2">
    <source>
        <dbReference type="ARBA" id="ARBA00022490"/>
    </source>
</evidence>
<dbReference type="CDD" id="cd02232">
    <property type="entry name" value="cupin_ARD"/>
    <property type="match status" value="1"/>
</dbReference>
<dbReference type="EC" id="1.13.11.53" evidence="11"/>
<dbReference type="HAMAP" id="MF_03154">
    <property type="entry name" value="Salvage_MtnD_euk"/>
    <property type="match status" value="1"/>
</dbReference>
<keyword evidence="5 11" id="KW-0479">Metal-binding</keyword>
<evidence type="ECO:0000256" key="8">
    <source>
        <dbReference type="ARBA" id="ARBA00023004"/>
    </source>
</evidence>
<evidence type="ECO:0000313" key="12">
    <source>
        <dbReference type="EMBL" id="QLG75022.1"/>
    </source>
</evidence>
<name>A0A7H9BB94_ZYGMR</name>
<dbReference type="InterPro" id="IPR027496">
    <property type="entry name" value="ARD_euk"/>
</dbReference>
<dbReference type="InterPro" id="IPR004313">
    <property type="entry name" value="ARD"/>
</dbReference>
<dbReference type="GO" id="GO:0005737">
    <property type="term" value="C:cytoplasm"/>
    <property type="evidence" value="ECO:0007669"/>
    <property type="project" value="UniProtKB-SubCell"/>
</dbReference>
<dbReference type="EMBL" id="CP058611">
    <property type="protein sequence ID" value="QLG75022.1"/>
    <property type="molecule type" value="Genomic_DNA"/>
</dbReference>
<feature type="binding site" evidence="11">
    <location>
        <position position="86"/>
    </location>
    <ligand>
        <name>Ni(2+)</name>
        <dbReference type="ChEBI" id="CHEBI:49786"/>
        <note>for nickel-dependent acireductone dioxygenase activity</note>
    </ligand>
</feature>
<dbReference type="GO" id="GO:0005634">
    <property type="term" value="C:nucleus"/>
    <property type="evidence" value="ECO:0007669"/>
    <property type="project" value="UniProtKB-SubCell"/>
</dbReference>
<evidence type="ECO:0000256" key="5">
    <source>
        <dbReference type="ARBA" id="ARBA00022723"/>
    </source>
</evidence>
<comment type="catalytic activity">
    <reaction evidence="1 11">
        <text>1,2-dihydroxy-5-(methylsulfanyl)pent-1-en-3-one + O2 = 4-methylsulfanyl-2-oxobutanoate + formate + 2 H(+)</text>
        <dbReference type="Rhea" id="RHEA:24504"/>
        <dbReference type="ChEBI" id="CHEBI:15378"/>
        <dbReference type="ChEBI" id="CHEBI:15379"/>
        <dbReference type="ChEBI" id="CHEBI:15740"/>
        <dbReference type="ChEBI" id="CHEBI:16723"/>
        <dbReference type="ChEBI" id="CHEBI:49252"/>
        <dbReference type="EC" id="1.13.11.54"/>
    </reaction>
</comment>
<keyword evidence="7 11" id="KW-0560">Oxidoreductase</keyword>
<gene>
    <name evidence="11" type="primary">ADI1</name>
    <name evidence="12" type="ORF">HG535_0H03490</name>
</gene>
<dbReference type="GO" id="GO:0010308">
    <property type="term" value="F:acireductone dioxygenase (Ni2+-requiring) activity"/>
    <property type="evidence" value="ECO:0007669"/>
    <property type="project" value="UniProtKB-UniRule"/>
</dbReference>
<comment type="similarity">
    <text evidence="11">Belongs to the acireductone dioxygenase (ARD) family.</text>
</comment>
<feature type="binding site" evidence="11">
    <location>
        <position position="132"/>
    </location>
    <ligand>
        <name>Ni(2+)</name>
        <dbReference type="ChEBI" id="CHEBI:49786"/>
        <note>for nickel-dependent acireductone dioxygenase activity</note>
    </ligand>
</feature>
<dbReference type="AlphaFoldDB" id="A0A7H9BB94"/>
<dbReference type="GO" id="GO:0019509">
    <property type="term" value="P:L-methionine salvage from methylthioadenosine"/>
    <property type="evidence" value="ECO:0007669"/>
    <property type="project" value="UniProtKB-UniRule"/>
</dbReference>
<dbReference type="GO" id="GO:0005506">
    <property type="term" value="F:iron ion binding"/>
    <property type="evidence" value="ECO:0007669"/>
    <property type="project" value="UniProtKB-UniRule"/>
</dbReference>
<keyword evidence="4 11" id="KW-0028">Amino-acid biosynthesis</keyword>
<feature type="binding site" evidence="11">
    <location>
        <position position="92"/>
    </location>
    <ligand>
        <name>Fe(2+)</name>
        <dbReference type="ChEBI" id="CHEBI:29033"/>
        <note>for iron-dependent acireductone dioxygenase activity</note>
    </ligand>
</feature>
<dbReference type="InterPro" id="IPR011051">
    <property type="entry name" value="RmlC_Cupin_sf"/>
</dbReference>
<evidence type="ECO:0000256" key="7">
    <source>
        <dbReference type="ARBA" id="ARBA00023002"/>
    </source>
</evidence>
<feature type="binding site" evidence="11">
    <location>
        <position position="88"/>
    </location>
    <ligand>
        <name>Ni(2+)</name>
        <dbReference type="ChEBI" id="CHEBI:49786"/>
        <note>for nickel-dependent acireductone dioxygenase activity</note>
    </ligand>
</feature>
<dbReference type="GO" id="GO:0010309">
    <property type="term" value="F:acireductone dioxygenase [iron(II)-requiring] activity"/>
    <property type="evidence" value="ECO:0007669"/>
    <property type="project" value="UniProtKB-UniRule"/>
</dbReference>
<evidence type="ECO:0000256" key="4">
    <source>
        <dbReference type="ARBA" id="ARBA00022605"/>
    </source>
</evidence>
<evidence type="ECO:0000256" key="3">
    <source>
        <dbReference type="ARBA" id="ARBA00022596"/>
    </source>
</evidence>
<feature type="binding site" evidence="11">
    <location>
        <position position="88"/>
    </location>
    <ligand>
        <name>Fe(2+)</name>
        <dbReference type="ChEBI" id="CHEBI:29033"/>
        <note>for iron-dependent acireductone dioxygenase activity</note>
    </ligand>
</feature>
<evidence type="ECO:0000256" key="1">
    <source>
        <dbReference type="ARBA" id="ARBA00000428"/>
    </source>
</evidence>
<dbReference type="GO" id="GO:0016151">
    <property type="term" value="F:nickel cation binding"/>
    <property type="evidence" value="ECO:0007669"/>
    <property type="project" value="UniProtKB-UniRule"/>
</dbReference>
<accession>A0A7H9BB94</accession>
<dbReference type="EC" id="1.13.11.54" evidence="11"/>
<dbReference type="Pfam" id="PF03079">
    <property type="entry name" value="ARD"/>
    <property type="match status" value="1"/>
</dbReference>